<dbReference type="SMART" id="SM00320">
    <property type="entry name" value="WD40"/>
    <property type="match status" value="7"/>
</dbReference>
<dbReference type="InterPro" id="IPR036322">
    <property type="entry name" value="WD40_repeat_dom_sf"/>
</dbReference>
<accession>A0A1C6Y800</accession>
<dbReference type="InterPro" id="IPR028608">
    <property type="entry name" value="CIAO1/Cia1"/>
</dbReference>
<feature type="region of interest" description="Disordered" evidence="5">
    <location>
        <begin position="423"/>
        <end position="503"/>
    </location>
</feature>
<dbReference type="PROSITE" id="PS50082">
    <property type="entry name" value="WD_REPEATS_2"/>
    <property type="match status" value="4"/>
</dbReference>
<comment type="similarity">
    <text evidence="3">Belongs to the WD repeat CIA1 family.</text>
</comment>
<feature type="repeat" description="WD" evidence="4">
    <location>
        <begin position="243"/>
        <end position="276"/>
    </location>
</feature>
<organism evidence="6 7">
    <name type="scientific">Plasmodium chabaudi adami</name>
    <dbReference type="NCBI Taxonomy" id="5826"/>
    <lineage>
        <taxon>Eukaryota</taxon>
        <taxon>Sar</taxon>
        <taxon>Alveolata</taxon>
        <taxon>Apicomplexa</taxon>
        <taxon>Aconoidasida</taxon>
        <taxon>Haemosporida</taxon>
        <taxon>Plasmodiidae</taxon>
        <taxon>Plasmodium</taxon>
        <taxon>Plasmodium (Vinckeia)</taxon>
    </lineage>
</organism>
<dbReference type="HAMAP" id="MF_03037">
    <property type="entry name" value="ciao1"/>
    <property type="match status" value="1"/>
</dbReference>
<dbReference type="PANTHER" id="PTHR19920">
    <property type="entry name" value="WD40 PROTEIN CIAO1"/>
    <property type="match status" value="1"/>
</dbReference>
<evidence type="ECO:0000313" key="6">
    <source>
        <dbReference type="EMBL" id="SCM19378.1"/>
    </source>
</evidence>
<dbReference type="Pfam" id="PF00400">
    <property type="entry name" value="WD40"/>
    <property type="match status" value="7"/>
</dbReference>
<evidence type="ECO:0000256" key="2">
    <source>
        <dbReference type="ARBA" id="ARBA00022737"/>
    </source>
</evidence>
<reference evidence="6 7" key="1">
    <citation type="submission" date="2016-08" db="EMBL/GenBank/DDBJ databases">
        <authorList>
            <consortium name="Pathogen Informatics"/>
        </authorList>
    </citation>
    <scope>NUCLEOTIDE SEQUENCE [LARGE SCALE GENOMIC DNA]</scope>
    <source>
        <strain evidence="6 7">DS</strain>
    </source>
</reference>
<dbReference type="Proteomes" id="UP000507536">
    <property type="component" value="Chromosome 6"/>
</dbReference>
<feature type="repeat" description="WD" evidence="4">
    <location>
        <begin position="288"/>
        <end position="329"/>
    </location>
</feature>
<dbReference type="PROSITE" id="PS50294">
    <property type="entry name" value="WD_REPEATS_REGION"/>
    <property type="match status" value="2"/>
</dbReference>
<comment type="function">
    <text evidence="3">Essential component of the cytosolic iron-sulfur (Fe/S) protein assembly machinery. Required for the maturation of extramitochondrial Fe/S proteins.</text>
</comment>
<feature type="repeat" description="WD" evidence="4">
    <location>
        <begin position="9"/>
        <end position="40"/>
    </location>
</feature>
<feature type="compositionally biased region" description="Basic and acidic residues" evidence="5">
    <location>
        <begin position="194"/>
        <end position="210"/>
    </location>
</feature>
<keyword evidence="1 4" id="KW-0853">WD repeat</keyword>
<feature type="compositionally biased region" description="Basic and acidic residues" evidence="5">
    <location>
        <begin position="429"/>
        <end position="447"/>
    </location>
</feature>
<evidence type="ECO:0000256" key="4">
    <source>
        <dbReference type="PROSITE-ProRule" id="PRU00221"/>
    </source>
</evidence>
<dbReference type="GO" id="GO:0016226">
    <property type="term" value="P:iron-sulfur cluster assembly"/>
    <property type="evidence" value="ECO:0007669"/>
    <property type="project" value="UniProtKB-UniRule"/>
</dbReference>
<feature type="compositionally biased region" description="Polar residues" evidence="5">
    <location>
        <begin position="448"/>
        <end position="482"/>
    </location>
</feature>
<dbReference type="PANTHER" id="PTHR19920:SF0">
    <property type="entry name" value="CYTOSOLIC IRON-SULFUR PROTEIN ASSEMBLY PROTEIN CIAO1-RELATED"/>
    <property type="match status" value="1"/>
</dbReference>
<feature type="region of interest" description="Disordered" evidence="5">
    <location>
        <begin position="360"/>
        <end position="381"/>
    </location>
</feature>
<gene>
    <name evidence="6" type="primary">CIA1</name>
    <name evidence="6" type="ORF">PCHDS_000100400</name>
</gene>
<keyword evidence="2" id="KW-0677">Repeat</keyword>
<evidence type="ECO:0000256" key="5">
    <source>
        <dbReference type="SAM" id="MobiDB-lite"/>
    </source>
</evidence>
<dbReference type="AlphaFoldDB" id="A0A1C6Y800"/>
<dbReference type="GO" id="GO:0097361">
    <property type="term" value="C:cytosolic [4Fe-4S] assembly targeting complex"/>
    <property type="evidence" value="ECO:0007669"/>
    <property type="project" value="InterPro"/>
</dbReference>
<proteinExistence type="inferred from homology"/>
<name>A0A1C6Y800_PLACE</name>
<evidence type="ECO:0000256" key="3">
    <source>
        <dbReference type="HAMAP-Rule" id="MF_03037"/>
    </source>
</evidence>
<sequence>MTVELITNLENHKRRIWSICWSPDGNFLASVGADKYITIWYKKNIDKTKKEGTKNNKKKFSKSNKFDKFEKFEKNYNEKYGIEFGIYDIIETNHEKSLRHIEFSKDGNFFIVASFDSKCSIYVKQKNNKWKFYKTLEGHEKEVKCASIHPTNKYIVTCGRDKSIWVHAKSKCLTSDNNSLKTETKINSLQNDEQTDKALNDSDQNDHKEGEEAEILNPNECLEENKNKLDNNESFDFNFDAYLTAHNEDIKFVTWCPLSETTFISLSYDNSLKLWNKKNDEWYCIQTINDHKSVVWCAAFNFDGSQFATCSDDKTIRIWESAKKNTYNQLKYPFLYRQIIKDENNNSFYFDINNESALFSNNKGNDPQNKPEYQYNPNNENFTNLNCADSDKNAKALLNMYTKNNFLPLYFQYGMFKTVYSYPNGSDKNGSDKNDKRGTEYEDKAEQGTENNHTITSQKKWSIGNSSDNSLNKTNDDNQNGLNEININDEKNKNKKNSNNMNTICSENNVAQKNEFTYDGEINPEHIEQPNYSSITNIHKKEKSLQNVVFDDWKIKHIIEGYHKRSISYLDWNVFEDLIAASSFDNSLKIFSKNNQTWDLVENVEDAHISDVNCVVWCPQKYQNYFLLATTGDDCVINIWMYKKE</sequence>
<dbReference type="InterPro" id="IPR015943">
    <property type="entry name" value="WD40/YVTN_repeat-like_dom_sf"/>
</dbReference>
<evidence type="ECO:0000313" key="7">
    <source>
        <dbReference type="Proteomes" id="UP000507536"/>
    </source>
</evidence>
<dbReference type="EMBL" id="LT608186">
    <property type="protein sequence ID" value="SCM19378.1"/>
    <property type="molecule type" value="Genomic_DNA"/>
</dbReference>
<dbReference type="InterPro" id="IPR001680">
    <property type="entry name" value="WD40_rpt"/>
</dbReference>
<feature type="repeat" description="WD" evidence="4">
    <location>
        <begin position="136"/>
        <end position="166"/>
    </location>
</feature>
<dbReference type="Gene3D" id="2.130.10.10">
    <property type="entry name" value="YVTN repeat-like/Quinoprotein amine dehydrogenase"/>
    <property type="match status" value="4"/>
</dbReference>
<protein>
    <recommendedName>
        <fullName evidence="3">Probable cytosolic iron-sulfur protein assembly protein CIAO1 homolog</fullName>
    </recommendedName>
</protein>
<feature type="region of interest" description="Disordered" evidence="5">
    <location>
        <begin position="186"/>
        <end position="212"/>
    </location>
</feature>
<dbReference type="SUPFAM" id="SSF50978">
    <property type="entry name" value="WD40 repeat-like"/>
    <property type="match status" value="1"/>
</dbReference>
<evidence type="ECO:0000256" key="1">
    <source>
        <dbReference type="ARBA" id="ARBA00022574"/>
    </source>
</evidence>